<feature type="compositionally biased region" description="Acidic residues" evidence="1">
    <location>
        <begin position="218"/>
        <end position="229"/>
    </location>
</feature>
<proteinExistence type="predicted"/>
<feature type="region of interest" description="Disordered" evidence="1">
    <location>
        <begin position="197"/>
        <end position="290"/>
    </location>
</feature>
<dbReference type="GeneID" id="20817106"/>
<evidence type="ECO:0000259" key="2">
    <source>
        <dbReference type="PROSITE" id="PS50006"/>
    </source>
</evidence>
<reference evidence="3" key="1">
    <citation type="submission" date="2013-12" db="EMBL/GenBank/DDBJ databases">
        <title>The Genome Sequence of Aphanomyces astaci APO3.</title>
        <authorList>
            <consortium name="The Broad Institute Genomics Platform"/>
            <person name="Russ C."/>
            <person name="Tyler B."/>
            <person name="van West P."/>
            <person name="Dieguez-Uribeondo J."/>
            <person name="Young S.K."/>
            <person name="Zeng Q."/>
            <person name="Gargeya S."/>
            <person name="Fitzgerald M."/>
            <person name="Abouelleil A."/>
            <person name="Alvarado L."/>
            <person name="Chapman S.B."/>
            <person name="Gainer-Dewar J."/>
            <person name="Goldberg J."/>
            <person name="Griggs A."/>
            <person name="Gujja S."/>
            <person name="Hansen M."/>
            <person name="Howarth C."/>
            <person name="Imamovic A."/>
            <person name="Ireland A."/>
            <person name="Larimer J."/>
            <person name="McCowan C."/>
            <person name="Murphy C."/>
            <person name="Pearson M."/>
            <person name="Poon T.W."/>
            <person name="Priest M."/>
            <person name="Roberts A."/>
            <person name="Saif S."/>
            <person name="Shea T."/>
            <person name="Sykes S."/>
            <person name="Wortman J."/>
            <person name="Nusbaum C."/>
            <person name="Birren B."/>
        </authorList>
    </citation>
    <scope>NUCLEOTIDE SEQUENCE [LARGE SCALE GENOMIC DNA]</scope>
    <source>
        <strain evidence="3">APO3</strain>
    </source>
</reference>
<dbReference type="PROSITE" id="PS50006">
    <property type="entry name" value="FHA_DOMAIN"/>
    <property type="match status" value="1"/>
</dbReference>
<name>W4FNW5_APHAT</name>
<gene>
    <name evidence="3" type="ORF">H257_15110</name>
</gene>
<dbReference type="STRING" id="112090.W4FNW5"/>
<dbReference type="OrthoDB" id="4096268at2759"/>
<feature type="compositionally biased region" description="Polar residues" evidence="1">
    <location>
        <begin position="261"/>
        <end position="277"/>
    </location>
</feature>
<evidence type="ECO:0000313" key="3">
    <source>
        <dbReference type="EMBL" id="ETV69155.1"/>
    </source>
</evidence>
<feature type="compositionally biased region" description="Low complexity" evidence="1">
    <location>
        <begin position="349"/>
        <end position="362"/>
    </location>
</feature>
<dbReference type="AlphaFoldDB" id="W4FNW5"/>
<feature type="domain" description="FHA" evidence="2">
    <location>
        <begin position="72"/>
        <end position="123"/>
    </location>
</feature>
<dbReference type="InterPro" id="IPR000253">
    <property type="entry name" value="FHA_dom"/>
</dbReference>
<dbReference type="VEuPathDB" id="FungiDB:H257_15110"/>
<dbReference type="PANTHER" id="PTHR23308">
    <property type="entry name" value="NUCLEAR INHIBITOR OF PROTEIN PHOSPHATASE-1"/>
    <property type="match status" value="1"/>
</dbReference>
<dbReference type="Pfam" id="PF00498">
    <property type="entry name" value="FHA"/>
    <property type="match status" value="1"/>
</dbReference>
<feature type="compositionally biased region" description="Polar residues" evidence="1">
    <location>
        <begin position="197"/>
        <end position="216"/>
    </location>
</feature>
<feature type="compositionally biased region" description="Low complexity" evidence="1">
    <location>
        <begin position="233"/>
        <end position="249"/>
    </location>
</feature>
<sequence>MQTHMESLHLPRLDLGIFKNSSRYLERVGKPTTPFQPPVWAAPHKPHAIALVDVFKANEVLTSVNVDSKACFLFGRNALVCDIVLEHCSISRMHAALVHHVDGAVYLIDLGSCHGTFLDGEKLEPLRPTLLSHGTHLRFGVSSRTYRFKSYESRQQIERRVQTAVGLLPDERELHTNTLLNRFLSYRLDAPFHHQLSSMPTNPWPQNSNRIASHSTDTNEDAHEEEDSDMLTASMADAGRGGASSSLSGNPHDDDMVVSECNPSVLNESSQLSTAAPPSSRKRTRPSAAVPPDHVFLTYDNKRVHFVESPQIIHHYPHHDDDDDDDDVMDVIMDSTVDDVQPRRASFDGSPSPSGSSSSTTPHFIFHHMAGSETSRCRPSIDPSSRIPGARRHTLG</sequence>
<protein>
    <recommendedName>
        <fullName evidence="2">FHA domain-containing protein</fullName>
    </recommendedName>
</protein>
<accession>W4FNW5</accession>
<dbReference type="InterPro" id="IPR050923">
    <property type="entry name" value="Cell_Proc_Reg/RNA_Proc"/>
</dbReference>
<evidence type="ECO:0000256" key="1">
    <source>
        <dbReference type="SAM" id="MobiDB-lite"/>
    </source>
</evidence>
<organism evidence="3">
    <name type="scientific">Aphanomyces astaci</name>
    <name type="common">Crayfish plague agent</name>
    <dbReference type="NCBI Taxonomy" id="112090"/>
    <lineage>
        <taxon>Eukaryota</taxon>
        <taxon>Sar</taxon>
        <taxon>Stramenopiles</taxon>
        <taxon>Oomycota</taxon>
        <taxon>Saprolegniomycetes</taxon>
        <taxon>Saprolegniales</taxon>
        <taxon>Verrucalvaceae</taxon>
        <taxon>Aphanomyces</taxon>
    </lineage>
</organism>
<dbReference type="SUPFAM" id="SSF49879">
    <property type="entry name" value="SMAD/FHA domain"/>
    <property type="match status" value="1"/>
</dbReference>
<feature type="region of interest" description="Disordered" evidence="1">
    <location>
        <begin position="340"/>
        <end position="396"/>
    </location>
</feature>
<dbReference type="FunFam" id="2.60.200.20:FF:000019">
    <property type="entry name" value="Nuclear inhibitor of protein phosphatase"/>
    <property type="match status" value="1"/>
</dbReference>
<dbReference type="InterPro" id="IPR008984">
    <property type="entry name" value="SMAD_FHA_dom_sf"/>
</dbReference>
<dbReference type="RefSeq" id="XP_009841408.1">
    <property type="nucleotide sequence ID" value="XM_009843106.1"/>
</dbReference>
<dbReference type="EMBL" id="KI913179">
    <property type="protein sequence ID" value="ETV69155.1"/>
    <property type="molecule type" value="Genomic_DNA"/>
</dbReference>
<dbReference type="SMART" id="SM00240">
    <property type="entry name" value="FHA"/>
    <property type="match status" value="1"/>
</dbReference>
<dbReference type="Gene3D" id="2.60.200.20">
    <property type="match status" value="1"/>
</dbReference>